<dbReference type="Proteomes" id="UP000031563">
    <property type="component" value="Unassembled WGS sequence"/>
</dbReference>
<dbReference type="PANTHER" id="PTHR35787">
    <property type="entry name" value="GLYCEROL UPTAKE OPERON ANTITERMINATOR REGULATORY PROTEIN"/>
    <property type="match status" value="1"/>
</dbReference>
<accession>A0A0F5IA00</accession>
<proteinExistence type="predicted"/>
<dbReference type="SUPFAM" id="SSF110391">
    <property type="entry name" value="GlpP-like"/>
    <property type="match status" value="1"/>
</dbReference>
<dbReference type="GO" id="GO:0006071">
    <property type="term" value="P:glycerol metabolic process"/>
    <property type="evidence" value="ECO:0007669"/>
    <property type="project" value="UniProtKB-UniRule"/>
</dbReference>
<keyword evidence="1" id="KW-0694">RNA-binding</keyword>
<dbReference type="InterPro" id="IPR006699">
    <property type="entry name" value="GlpP"/>
</dbReference>
<comment type="caution">
    <text evidence="2">The sequence shown here is derived from an EMBL/GenBank/DDBJ whole genome shotgun (WGS) entry which is preliminary data.</text>
</comment>
<reference evidence="2" key="1">
    <citation type="submission" date="2015-02" db="EMBL/GenBank/DDBJ databases">
        <title>Genome Assembly of Bacillaceae bacterium MTCC 8252.</title>
        <authorList>
            <person name="Verma A."/>
            <person name="Khatri I."/>
            <person name="Mual P."/>
            <person name="Subramanian S."/>
            <person name="Krishnamurthi S."/>
        </authorList>
    </citation>
    <scope>NUCLEOTIDE SEQUENCE [LARGE SCALE GENOMIC DNA]</scope>
    <source>
        <strain evidence="2">MTCC 8252</strain>
    </source>
</reference>
<accession>A0A0F5HZS3</accession>
<dbReference type="PIRSF" id="PIRSF016897">
    <property type="entry name" value="GlpP"/>
    <property type="match status" value="1"/>
</dbReference>
<protein>
    <recommendedName>
        <fullName evidence="1">Glycerol uptake operon antiterminator regulatory protein</fullName>
    </recommendedName>
</protein>
<dbReference type="EMBL" id="JWIR02000012">
    <property type="protein sequence ID" value="KKB42439.1"/>
    <property type="molecule type" value="Genomic_DNA"/>
</dbReference>
<keyword evidence="1" id="KW-0804">Transcription</keyword>
<organism evidence="2 3">
    <name type="scientific">Bacillus thermotolerans</name>
    <name type="common">Quasibacillus thermotolerans</name>
    <dbReference type="NCBI Taxonomy" id="1221996"/>
    <lineage>
        <taxon>Bacteria</taxon>
        <taxon>Bacillati</taxon>
        <taxon>Bacillota</taxon>
        <taxon>Bacilli</taxon>
        <taxon>Bacillales</taxon>
        <taxon>Bacillaceae</taxon>
        <taxon>Bacillus</taxon>
    </lineage>
</organism>
<dbReference type="GO" id="GO:0003723">
    <property type="term" value="F:RNA binding"/>
    <property type="evidence" value="ECO:0007669"/>
    <property type="project" value="UniProtKB-KW"/>
</dbReference>
<dbReference type="STRING" id="1221996.QY95_00288"/>
<dbReference type="PANTHER" id="PTHR35787:SF1">
    <property type="entry name" value="GLYCEROL UPTAKE OPERON ANTITERMINATOR REGULATORY PROTEIN"/>
    <property type="match status" value="1"/>
</dbReference>
<dbReference type="Gene3D" id="3.20.20.70">
    <property type="entry name" value="Aldolase class I"/>
    <property type="match status" value="1"/>
</dbReference>
<dbReference type="RefSeq" id="WP_039232539.1">
    <property type="nucleotide sequence ID" value="NZ_JWIQ02000004.1"/>
</dbReference>
<evidence type="ECO:0000313" key="2">
    <source>
        <dbReference type="EMBL" id="KKB42439.1"/>
    </source>
</evidence>
<dbReference type="InterPro" id="IPR013785">
    <property type="entry name" value="Aldolase_TIM"/>
</dbReference>
<evidence type="ECO:0000313" key="3">
    <source>
        <dbReference type="Proteomes" id="UP000031563"/>
    </source>
</evidence>
<keyword evidence="1" id="KW-0805">Transcription regulation</keyword>
<keyword evidence="3" id="KW-1185">Reference proteome</keyword>
<gene>
    <name evidence="2" type="ORF">QY95_00288</name>
</gene>
<dbReference type="GO" id="GO:0045893">
    <property type="term" value="P:positive regulation of DNA-templated transcription"/>
    <property type="evidence" value="ECO:0007669"/>
    <property type="project" value="TreeGrafter"/>
</dbReference>
<sequence>MSFHGQKILPAVRTMKDFDKMLETPFEYGVFLDLHIGMVKSVFEYAHQQKKKMFLHLDLIHGLTSDEPAAEFIAQYAKPYGVISTKGNALVKAKQKGLLATQRAFVIDSSALERSIKLIERTDPDFIEVLPGVVPKVINTLHERTGKPIFAGGLIETQEEVEAALEAGACAITTSNRELWKLYY</sequence>
<dbReference type="GO" id="GO:0001072">
    <property type="term" value="F:transcription antitermination factor activity, RNA binding"/>
    <property type="evidence" value="ECO:0007669"/>
    <property type="project" value="TreeGrafter"/>
</dbReference>
<dbReference type="OrthoDB" id="9799580at2"/>
<name>A0A0F5IA00_BACTR</name>
<comment type="function">
    <text evidence="1">Regulates expression of the glpD operon. In the presence of glycerol 3-phosphate (G3P) causes antitermination of transcription of glpD at the inverted repeat of the leader region to enhance its transcription. Binds and stabilizes glpD leader mRNA.</text>
</comment>
<keyword evidence="1" id="KW-0319">Glycerol metabolism</keyword>
<dbReference type="Pfam" id="PF04309">
    <property type="entry name" value="G3P_antiterm"/>
    <property type="match status" value="1"/>
</dbReference>
<evidence type="ECO:0000256" key="1">
    <source>
        <dbReference type="PIRNR" id="PIRNR016897"/>
    </source>
</evidence>
<dbReference type="AlphaFoldDB" id="A0A0F5IA00"/>